<feature type="region of interest" description="Disordered" evidence="6">
    <location>
        <begin position="2603"/>
        <end position="2627"/>
    </location>
</feature>
<keyword evidence="3" id="KW-0963">Cytoplasm</keyword>
<dbReference type="Gene3D" id="3.40.50.300">
    <property type="entry name" value="P-loop containing nucleotide triphosphate hydrolases"/>
    <property type="match status" value="1"/>
</dbReference>
<dbReference type="InterPro" id="IPR027417">
    <property type="entry name" value="P-loop_NTPase"/>
</dbReference>
<feature type="compositionally biased region" description="Polar residues" evidence="6">
    <location>
        <begin position="2092"/>
        <end position="2103"/>
    </location>
</feature>
<feature type="compositionally biased region" description="Acidic residues" evidence="6">
    <location>
        <begin position="1942"/>
        <end position="1953"/>
    </location>
</feature>
<reference evidence="10 11" key="1">
    <citation type="journal article" date="2019" name="BMC Genomics">
        <title>New insights from Opisthorchis felineus genome: update on genomics of the epidemiologically important liver flukes.</title>
        <authorList>
            <person name="Ershov N.I."/>
            <person name="Mordvinov V.A."/>
            <person name="Prokhortchouk E.B."/>
            <person name="Pakharukova M.Y."/>
            <person name="Gunbin K.V."/>
            <person name="Ustyantsev K."/>
            <person name="Genaev M.A."/>
            <person name="Blinov A.G."/>
            <person name="Mazur A."/>
            <person name="Boulygina E."/>
            <person name="Tsygankova S."/>
            <person name="Khrameeva E."/>
            <person name="Chekanov N."/>
            <person name="Fan G."/>
            <person name="Xiao A."/>
            <person name="Zhang H."/>
            <person name="Xu X."/>
            <person name="Yang H."/>
            <person name="Solovyev V."/>
            <person name="Lee S.M."/>
            <person name="Liu X."/>
            <person name="Afonnikov D.A."/>
            <person name="Skryabin K.G."/>
        </authorList>
    </citation>
    <scope>NUCLEOTIDE SEQUENCE [LARGE SCALE GENOMIC DNA]</scope>
    <source>
        <strain evidence="10">AK-0245</strain>
        <tissue evidence="10">Whole organism</tissue>
    </source>
</reference>
<feature type="compositionally biased region" description="Polar residues" evidence="6">
    <location>
        <begin position="2158"/>
        <end position="2185"/>
    </location>
</feature>
<proteinExistence type="predicted"/>
<feature type="region of interest" description="Disordered" evidence="6">
    <location>
        <begin position="2129"/>
        <end position="2195"/>
    </location>
</feature>
<dbReference type="InterPro" id="IPR054087">
    <property type="entry name" value="Cep192-like_D7"/>
</dbReference>
<feature type="region of interest" description="Disordered" evidence="6">
    <location>
        <begin position="1191"/>
        <end position="1210"/>
    </location>
</feature>
<feature type="region of interest" description="Disordered" evidence="6">
    <location>
        <begin position="2092"/>
        <end position="2113"/>
    </location>
</feature>
<keyword evidence="11" id="KW-1185">Reference proteome</keyword>
<feature type="compositionally biased region" description="Polar residues" evidence="6">
    <location>
        <begin position="2435"/>
        <end position="2447"/>
    </location>
</feature>
<dbReference type="InterPro" id="IPR033305">
    <property type="entry name" value="Hydin-like"/>
</dbReference>
<evidence type="ECO:0000313" key="11">
    <source>
        <dbReference type="Proteomes" id="UP000308267"/>
    </source>
</evidence>
<feature type="domain" description="HYDIN/VesB/CFA65-like Ig-like" evidence="9">
    <location>
        <begin position="178"/>
        <end position="269"/>
    </location>
</feature>
<dbReference type="PANTHER" id="PTHR23053">
    <property type="entry name" value="DLEC1 DELETED IN LUNG AND ESOPHAGEAL CANCER 1"/>
    <property type="match status" value="1"/>
</dbReference>
<evidence type="ECO:0000259" key="9">
    <source>
        <dbReference type="Pfam" id="PF22544"/>
    </source>
</evidence>
<dbReference type="InterPro" id="IPR013783">
    <property type="entry name" value="Ig-like_fold"/>
</dbReference>
<evidence type="ECO:0000256" key="4">
    <source>
        <dbReference type="ARBA" id="ARBA00023069"/>
    </source>
</evidence>
<dbReference type="OrthoDB" id="442692at2759"/>
<organism evidence="10 11">
    <name type="scientific">Opisthorchis felineus</name>
    <dbReference type="NCBI Taxonomy" id="147828"/>
    <lineage>
        <taxon>Eukaryota</taxon>
        <taxon>Metazoa</taxon>
        <taxon>Spiralia</taxon>
        <taxon>Lophotrochozoa</taxon>
        <taxon>Platyhelminthes</taxon>
        <taxon>Trematoda</taxon>
        <taxon>Digenea</taxon>
        <taxon>Opisthorchiida</taxon>
        <taxon>Opisthorchiata</taxon>
        <taxon>Opisthorchiidae</taxon>
        <taxon>Opisthorchis</taxon>
    </lineage>
</organism>
<feature type="compositionally biased region" description="Polar residues" evidence="6">
    <location>
        <begin position="5368"/>
        <end position="5379"/>
    </location>
</feature>
<feature type="compositionally biased region" description="Polar residues" evidence="6">
    <location>
        <begin position="2457"/>
        <end position="2470"/>
    </location>
</feature>
<dbReference type="EMBL" id="SJOL01010039">
    <property type="protein sequence ID" value="TGZ52345.1"/>
    <property type="molecule type" value="Genomic_DNA"/>
</dbReference>
<evidence type="ECO:0000256" key="1">
    <source>
        <dbReference type="ARBA" id="ARBA00004138"/>
    </source>
</evidence>
<evidence type="ECO:0000256" key="5">
    <source>
        <dbReference type="ARBA" id="ARBA00023273"/>
    </source>
</evidence>
<name>A0A4S2KR70_OPIFE</name>
<dbReference type="STRING" id="147828.A0A4S2KR70"/>
<feature type="region of interest" description="Disordered" evidence="6">
    <location>
        <begin position="2643"/>
        <end position="2741"/>
    </location>
</feature>
<feature type="region of interest" description="Disordered" evidence="6">
    <location>
        <begin position="2382"/>
        <end position="2470"/>
    </location>
</feature>
<comment type="subcellular location">
    <subcellularLocation>
        <location evidence="1">Cell projection</location>
        <location evidence="1">Cilium</location>
    </subcellularLocation>
    <subcellularLocation>
        <location evidence="2">Cytoplasm</location>
    </subcellularLocation>
</comment>
<keyword evidence="4" id="KW-0969">Cilium</keyword>
<feature type="compositionally biased region" description="Polar residues" evidence="6">
    <location>
        <begin position="2404"/>
        <end position="2413"/>
    </location>
</feature>
<feature type="compositionally biased region" description="Polar residues" evidence="6">
    <location>
        <begin position="2607"/>
        <end position="2627"/>
    </location>
</feature>
<dbReference type="Proteomes" id="UP000308267">
    <property type="component" value="Unassembled WGS sequence"/>
</dbReference>
<feature type="region of interest" description="Disordered" evidence="6">
    <location>
        <begin position="3822"/>
        <end position="3860"/>
    </location>
</feature>
<evidence type="ECO:0000259" key="7">
    <source>
        <dbReference type="Pfam" id="PF17213"/>
    </source>
</evidence>
<dbReference type="Pfam" id="PF22065">
    <property type="entry name" value="Cep192_D7"/>
    <property type="match status" value="1"/>
</dbReference>
<keyword evidence="5" id="KW-0966">Cell projection</keyword>
<dbReference type="InterPro" id="IPR033768">
    <property type="entry name" value="Hydin_ADK"/>
</dbReference>
<evidence type="ECO:0000259" key="8">
    <source>
        <dbReference type="Pfam" id="PF22065"/>
    </source>
</evidence>
<evidence type="ECO:0000256" key="3">
    <source>
        <dbReference type="ARBA" id="ARBA00022490"/>
    </source>
</evidence>
<accession>A0A4S2KR70</accession>
<dbReference type="Gene3D" id="2.60.40.10">
    <property type="entry name" value="Immunoglobulins"/>
    <property type="match status" value="21"/>
</dbReference>
<dbReference type="GO" id="GO:0003341">
    <property type="term" value="P:cilium movement"/>
    <property type="evidence" value="ECO:0007669"/>
    <property type="project" value="TreeGrafter"/>
</dbReference>
<evidence type="ECO:0000313" key="10">
    <source>
        <dbReference type="EMBL" id="TGZ52345.1"/>
    </source>
</evidence>
<feature type="domain" description="HYDIN/VesB/CFA65-like Ig-like" evidence="9">
    <location>
        <begin position="396"/>
        <end position="497"/>
    </location>
</feature>
<feature type="region of interest" description="Disordered" evidence="6">
    <location>
        <begin position="5358"/>
        <end position="5382"/>
    </location>
</feature>
<feature type="domain" description="Hydin adenylate kinase-like" evidence="7">
    <location>
        <begin position="2027"/>
        <end position="2263"/>
    </location>
</feature>
<dbReference type="PANTHER" id="PTHR23053:SF0">
    <property type="entry name" value="HYDROCEPHALUS-INDUCING PROTEIN HOMOLOG"/>
    <property type="match status" value="1"/>
</dbReference>
<dbReference type="InterPro" id="IPR053879">
    <property type="entry name" value="HYDIN_VesB_CFA65-like_Ig"/>
</dbReference>
<gene>
    <name evidence="10" type="ORF">CRM22_010634</name>
</gene>
<feature type="region of interest" description="Disordered" evidence="6">
    <location>
        <begin position="3396"/>
        <end position="3415"/>
    </location>
</feature>
<dbReference type="GO" id="GO:0005930">
    <property type="term" value="C:axoneme"/>
    <property type="evidence" value="ECO:0007669"/>
    <property type="project" value="TreeGrafter"/>
</dbReference>
<evidence type="ECO:0000256" key="2">
    <source>
        <dbReference type="ARBA" id="ARBA00004496"/>
    </source>
</evidence>
<feature type="compositionally biased region" description="Polar residues" evidence="6">
    <location>
        <begin position="2709"/>
        <end position="2732"/>
    </location>
</feature>
<feature type="region of interest" description="Disordered" evidence="6">
    <location>
        <begin position="1935"/>
        <end position="1960"/>
    </location>
</feature>
<dbReference type="Pfam" id="PF22544">
    <property type="entry name" value="HYDIN_VesB_CFA65-like_Ig"/>
    <property type="match status" value="2"/>
</dbReference>
<feature type="domain" description="Cep192-like" evidence="8">
    <location>
        <begin position="1726"/>
        <end position="1828"/>
    </location>
</feature>
<comment type="caution">
    <text evidence="10">The sequence shown here is derived from an EMBL/GenBank/DDBJ whole genome shotgun (WGS) entry which is preliminary data.</text>
</comment>
<dbReference type="GO" id="GO:1904158">
    <property type="term" value="P:axonemal central apparatus assembly"/>
    <property type="evidence" value="ECO:0007669"/>
    <property type="project" value="TreeGrafter"/>
</dbReference>
<evidence type="ECO:0000256" key="6">
    <source>
        <dbReference type="SAM" id="MobiDB-lite"/>
    </source>
</evidence>
<protein>
    <submittedName>
        <fullName evidence="10">Uncharacterized protein</fullName>
    </submittedName>
</protein>
<feature type="compositionally biased region" description="Basic and acidic residues" evidence="6">
    <location>
        <begin position="2652"/>
        <end position="2661"/>
    </location>
</feature>
<feature type="compositionally biased region" description="Basic residues" evidence="6">
    <location>
        <begin position="2695"/>
        <end position="2708"/>
    </location>
</feature>
<dbReference type="Pfam" id="PF17213">
    <property type="entry name" value="Hydin_ADK"/>
    <property type="match status" value="1"/>
</dbReference>
<sequence>MLGTKMTSKAATNIDLPRDVSPEKMLKPTEYATKMALTSHELLRSCHCRESPGILALNLSTGKRQQHSVVSLDTPVIQPNPTRLIFQNYQPNMTYELPIVFRNIDTVAHSIKILQADNPYFVLMPGKHKSTRVAAGLTINVVVAFTPEDLRDYKHELICVTDREIYSIPVDCIGPRAVLDIPDEITFDDTPVRHTMSKSLIVRNKGNATACVTLIVDAPFTVLPAEWTVQPNGFIETTVTFCPHESREYAERLHAVLATGEQLEIGMRGKGVIAPVRLDPVHVVVSDTYVGLSTAHTARIINESSVPVIFTWSRFGEMNEGSDVKTSDSSPTVYSKNQTPFTVDPVEGIVRPFSEKEITIAFCPQEGKAYDQTAYCDITGRAERLAMHVKGTGVGPKVQFSFACLDMGKIFIGSKHSYELVLANVGCIDAMFTIRMVDKHFGTCFTFTPDDGLITPGGYQSIQITFCSPSLLGEFDAVFDFVFDGCPEPRPVRFRGAVVGPTFHTNVSEVDFGEISPGFSSEKWVNLKNTSLIPMEFALRVQKKSSTLIGTDCRTCSSPDLCANSGAHFEKNRKSNSATTRKVRFTGSNDLTVQPSAGLIDPVSSTNLLISCSPTELGLQEYVVVIDVIGVGQAIEKIPVKTRCVCPSITISPKELNLRRCFLRYPYPVTFTLTNQSEHPASFQLTDLIASRNGKEETEKENELEYCATQTEGKIDALSTVFLPITFKAKTLGRLERNVKINICGLEQNPLVAHVSCTGEGPVLFIEPTSLNWGTIPVLEASERIVKITNESAIPASFTIRMVAPDSIFRAIPDAGVVPPLGRVDVTVSAVPDDLITFKDQMEVRISDTLAPRQVTLMASGQGCTFVSDPVIPETLHLGTQFSARPVHATFHLTNKGRRTQQLIWTIEGQFVRKSSQGSLKSEELESHWSFNPTRFELGPGESRSLTLEVICSRPMLAKRRIFCHHIIGRKGVKTLVKTVDVSVEFIAPLVHLSHQQLTYRVVKEPYDTLETQLQTLNIKNNSGIPLTCRLEVPDPFYLVVDGVWNSYQVLPLDANEFSDIQVLFDPTYKDDLHSRWIEKSLQITYTEHPSMNAVQLFGEVHFPNLTFDTESVRFGYILNHTEVTRHVLMTNPSPLPVRYRWTFLVGNEPNIVFRRQTHIQEPYLSPLHSHELIEGDATKDKAERRLEATEEEVMDGSLQGQNGVDSPSLRIDTNEVNVNEQSGTPKNAILEVLLEQDHDVIPLGIEEIFDITPVFGELAPGATQSVSFVFYGHADIEASVRAICEVDGGPTYTMEVSGGASQIRYYLDRQVVEFEPARFDRTVTQELELSNTGQVDFEYAIGPTAITDGVLNVVPAQLEEYQVNTGQLTVEPATGYLASGETRFIRISYLARKPETFVKYLQLQVGHFEPQTIVIRGVADFPRVNLDLPRCYSNEGSENLELKRTNTKGESNGIHELTVFESSMGNLLNALYGGVQELAQEWEKHTDAPLVCSCRTSTMTQRLPTSEHHLTRRNDLDPIFCHGPKCFVSKAIQLVLHGPLSSPRNIPDWILQRIPDIPFQMEAERFHICDLLEQRTLTPDVWISVDAEENFSTRPYKTYFDGLEISNSSKKLQLPTYLLDFGVVVFGTVARRVVRTINTGYEPVSFRFEPTSLKHAEHIGFTPSISRIRNLPGAPEHDWIEWEIAFDPKGANVPTGLVETKLMINILHGPLIPIHLRAQVVVPVIEAQPKTISFGHVQRGEARLMTVQLKNPSPVTVNWSHVVSSPLNRRRIRQVDKHPAFTPPVFEVIPKQGKLEAGEKTNIQIKFAPTEQKVYSEHLTLKLSESSEILCIQCHGQGLEPQLTFEMTMIQFPACLPFSQDNDSIVTVTNPCDFPIEFYSTEFDPVSYEQDQILRSLGGYDTHGLLLLPPRKPGEGLPEELVSYYEQLMTMELEKSRDGTDEPEDSDEDDDTSFLRVDEERKLSRTTTSLTSAEIVATTFNNNFSGSQVEPITPDLLPVSLAISRYLGVNQSSETLKKAHKAGIVIIVHGPLTALRKPFIQNLVKEYRSTVLSVDQIVLEALATSFSEAANRARQLCMEAGRIHIKTEGMISSGSCETGQKPSDNDDEPVAHSVGKFERPSVHTSVVFQQQQDLPHHKSPKLPELTKPAIDTESTSRKMSTQAQKQEGRQTVSSPLQPSISPQMASGPPSRRISLTGVLPSGAPIIALSPSPFEGETNKLSPEELGSHFMYSTLLPDDVIVCLIRERISAGDCHKGIIFDGLDCSFTKSRLETARLILKALQDRQYVYAVSAISDFSQFKALEEQVLATQTVMQMAREAARQKYADEITESEYNELSEEERQEVNELRVRLRKEKRQVELEQQRLREEQERTEQEAELKRLELEHAHRRKGRRSSEKVPGLTRPQSTTTAITTKMGESGDQKQPVSGSVMANLADSSQTERLQPQPESRRRASHGSGRQRQAVNEEPGSNESDRLLYQIFLSHLIRFRRLAETLLRKLYQDSLHTFIQPDIRKEISPAATGAENPPPIRLTMPEALSVEDIFVKRFQQRESSEYPPFALLMQYLPPPEEIWDYLGLSKKMPTIEGPVDFSVVQYPPPRSLPVQPVSWLSRTPSESSGTRSTPIGRRAQSSRLTYFQFYPSGCGDPVPADQKAPEAPRLTEETQSDEQSLKSPPHVGKKFRSPRAESGASSVTTARKKSSPSRGRHRTGASSRDTTPTDITTSLSEHASRTASPDIAQITGEKDKPLRHFRWIVPAKGEVRLKLRFLPNRVGQFDQVLNFELLGTRRVYQLYLHGECALPNICREPRLIYPERKRTLKPGEIVHRTYIMDTRTFEFGPLLIEKGKERVLEGHFPENKSTWKLVNISPLTVEMNLGLLDVSADNVFAIQPNFVVLIPGASTTIDIMAFPRAVKRYEATIVCTIKENPETFIMRVACDGAIPLVEVDKKVFNFEKVLIQRKETRTINLYNPTQLPVQWKLSGVDYLGEEFSVPQDSGIIEPGSEFALELHFRAVKPFKSGLKRHLRLEVYDLENLAGVIQVEAIQVIAEAYDVLLDISFPKGSDGGIDFGILKVGEEAKHPIILKNKGPYEVSAELVFENRDRSKPNPQEYFAITPNDVKLMPTDKPAVVSIFFYARNEYHIEDEPVLCCRVIDSNAKGGSELIASIPIRLSARSVFSSFDISPAKEVNFGAIAVSSQKTEQVVIENCGQHEFRFSCVRMEKMTELVKLKQQIVSKIKSTEMPLLTIPQPRLQTGFFTISPASGSIPPGSTQTINIDCSAESQGMSQEEIAIEISDRNATVYPYGVPFTLKAEAHMPSIETGDITSIFEEHRICHDVSMLGSLEPTEGDCHGGVYVVAENRFIFPSILVGTSARARFCMANRGKVPADVTFEIRPIGHLPPRATRRPASRGNRPASSTEMFSLEMERTQIDPYTSTYVTVTFTPQAMQKYVSNFLVYLENPSSSTVQPTSVRGGSVAGPKQSTTVVPVLNFELIGQGHLPSLTVVEPSARGRQGQIICAFKRVHVGRQVKRRLLLRNSGAINCGVNLTLVDADHVFCLEPEKENDSLLFIDPDTLLPGCFSDVEYSCLPSTAHDASAIQMYTASILIRPGREYTFNLYYRPTEPGLKSTGQLKLLVVNNPYEDTSVELIGNALADEVCIQDLPQLDPLRAEYIHEALRRRTPEIGNIERVSSPDKSWDDIQILRDLQHNHLDFGDCAVSEELSHTFTMTHCGPVADQETATSFRFCWPTDHRNLQFVPTKGHLHPKQSRRITVKFRPNSRPVTLQTIAINCTLKRIRVPIPEGCTKPPDWDDTKQVIKWIDAVPDAPKPKHSNAENRGGAITPGASVNRTMPQEHPVSEYGTTTEVARRKRKIVETEPEPTFAEIPEVPDPQPLTLLVSAVADFARFSCSAESVSFQNTLMFQRRIHRFELSNIGVVDLHFSWLVEMLTSMPSSNESEVPAPLPDSEETKVKCWDISLVPFSVQPLNGIVPPGRSISVEVAFSPLVPGKFGARLRGMFENLVPSEAHGENTGQMIQLEGIAEQPFIHFDLCESNYLLGDRRNPDRPGPAGQPLGGPLDPATRVIELWTIGVGTTVSKCFSVANLTSDNLEFEIQNQDGWTTNDYKPVICTTSHGQIISGRETEVQFTFTPNTLGITESFWRLYIEQLQFAVPLLVVGHTREPQVTLDRSHLNLKSVLVGHTISRVVYLVNHESASDGIHEPLQFKFLDSSRYGPGRQDWIMVQPMSGHVNPGDRVPVKISFTAKAERSINIKLLCKVKYCERPLALNIKAEGYSMTISVFVESANEQKSTVELQPLWTPCLGLDIDQIVLEVNNTIQSNFGKYHRKFGRLDFGELDPGEVVTRKVTVLNCGKFGCDYAWMCSVNQGNIMNNAQLELAHSFLSAEPEQSRGPVVKVAPVSGNLQPGENVVCTFTFSPPKQQSKCLTQKMALDGLISACLAIREGPAYGLELTGRTSGRLLEFSTSVIDFGSQLVSRPGLEPAVRCLTLSNIHPSRSISVECLTPNSDIFQHSMKPTVLQPKAAESSDGKTHSANVWFTFTPKACRQYEEKFIFEVNGSTLYTIRLLGTGIKLRIQPVIGPLLILTSKPNGQQRSIKCADTKPDEMSTVVDLGSLRKNQQARRCVTLINKSAAPIAIHRVKVESVVFEESRTTKSKSNPGGEISSASISTLSKELRVRLCNPVSEDYQLGLAPISTAPLPIVLEPKVGTTMVEVTFESTVRIPRFTAEVLCELGSVDVEKRFCQQANQTTLHHLSVFRVQGYCDVHDIRFDIQSVNFGPVVCGGQLSKRLVLINSGDLGAKFKWVDKTIGNGLDIAPMEGYIAPNTEVPFSLTLRPTKLAPEIRFEDVTCDIDGIGLVKLTITGACVPPKLIKGPIQFATAVRQQDTQTVKIVNPTNYLWKLRPVIDGPCWSGEQILDIKPQETGVYKLVYRPMAMTKEERKHKGTVFFPLPDGTGLLYHLIGSADTPKTMFQRNCEVECRKPHVECINVTNWLNCTQRFQVHLSVIRPDKLDPGTSLNGVEYIEVPADGSKEYKLHFICYRECTTMVRVTFTNESSGEYQFCELTFKTVKSKVLEVIRMRTRIRRAAKHTFQLHNPLNVQVTFNLITNVPEVQCPSQLQVPAKCSVDATLEYLPLFVGTQQGRVEASCNELSTVAYALDLEAAPTPKEPVVQFDASIGQRHTRTVKFMNYAKVKTEFTVSLDNKVFHCDNTVTGAAGVEVTADVTFEPTTIGNNSGTLKLYSPHAGEYIFPLCGVAKAPQPQGPLSIKRKETVNVNFRNVFDTSMLFSFQVDNVAFRLTKESEVLRPKEDYQISICLNSDATIGAPVTGKLVITCIGTEQVESDPGRTEPGQENESAVSTRISKPEPGKGIQWIYYLRGLPQ</sequence>